<dbReference type="GO" id="GO:0006357">
    <property type="term" value="P:regulation of transcription by RNA polymerase II"/>
    <property type="evidence" value="ECO:0007669"/>
    <property type="project" value="TreeGrafter"/>
</dbReference>
<dbReference type="Gene3D" id="3.30.420.150">
    <property type="entry name" value="Exopolyphosphatase. Domain 2"/>
    <property type="match status" value="1"/>
</dbReference>
<dbReference type="EMBL" id="DXBS01000075">
    <property type="protein sequence ID" value="HIZ24602.1"/>
    <property type="molecule type" value="Genomic_DNA"/>
</dbReference>
<feature type="compositionally biased region" description="Basic residues" evidence="2">
    <location>
        <begin position="418"/>
        <end position="429"/>
    </location>
</feature>
<dbReference type="AlphaFoldDB" id="A0A9D2IW33"/>
<dbReference type="PRINTS" id="PR00930">
    <property type="entry name" value="HIGHMOBLTYIY"/>
</dbReference>
<evidence type="ECO:0000313" key="5">
    <source>
        <dbReference type="Proteomes" id="UP000824044"/>
    </source>
</evidence>
<evidence type="ECO:0000256" key="2">
    <source>
        <dbReference type="SAM" id="MobiDB-lite"/>
    </source>
</evidence>
<dbReference type="InterPro" id="IPR043129">
    <property type="entry name" value="ATPase_NBD"/>
</dbReference>
<dbReference type="Pfam" id="PF02541">
    <property type="entry name" value="Ppx-GppA"/>
    <property type="match status" value="1"/>
</dbReference>
<feature type="region of interest" description="Disordered" evidence="2">
    <location>
        <begin position="328"/>
        <end position="429"/>
    </location>
</feature>
<proteinExistence type="inferred from homology"/>
<dbReference type="Gene3D" id="3.30.420.40">
    <property type="match status" value="1"/>
</dbReference>
<organism evidence="4 5">
    <name type="scientific">Candidatus Gallimonas intestinigallinarum</name>
    <dbReference type="NCBI Taxonomy" id="2838604"/>
    <lineage>
        <taxon>Bacteria</taxon>
        <taxon>Bacillati</taxon>
        <taxon>Bacillota</taxon>
        <taxon>Clostridia</taxon>
        <taxon>Candidatus Gallimonas</taxon>
    </lineage>
</organism>
<dbReference type="InterPro" id="IPR003695">
    <property type="entry name" value="Ppx_GppA_N"/>
</dbReference>
<accession>A0A9D2IW33</accession>
<dbReference type="InterPro" id="IPR000116">
    <property type="entry name" value="HMGA"/>
</dbReference>
<evidence type="ECO:0000313" key="4">
    <source>
        <dbReference type="EMBL" id="HIZ24602.1"/>
    </source>
</evidence>
<dbReference type="Proteomes" id="UP000824044">
    <property type="component" value="Unassembled WGS sequence"/>
</dbReference>
<reference evidence="4" key="1">
    <citation type="journal article" date="2021" name="PeerJ">
        <title>Extensive microbial diversity within the chicken gut microbiome revealed by metagenomics and culture.</title>
        <authorList>
            <person name="Gilroy R."/>
            <person name="Ravi A."/>
            <person name="Getino M."/>
            <person name="Pursley I."/>
            <person name="Horton D.L."/>
            <person name="Alikhan N.F."/>
            <person name="Baker D."/>
            <person name="Gharbi K."/>
            <person name="Hall N."/>
            <person name="Watson M."/>
            <person name="Adriaenssens E.M."/>
            <person name="Foster-Nyarko E."/>
            <person name="Jarju S."/>
            <person name="Secka A."/>
            <person name="Antonio M."/>
            <person name="Oren A."/>
            <person name="Chaudhuri R.R."/>
            <person name="La Ragione R."/>
            <person name="Hildebrand F."/>
            <person name="Pallen M.J."/>
        </authorList>
    </citation>
    <scope>NUCLEOTIDE SEQUENCE</scope>
    <source>
        <strain evidence="4">CHK33-5263</strain>
    </source>
</reference>
<dbReference type="SUPFAM" id="SSF53067">
    <property type="entry name" value="Actin-like ATPase domain"/>
    <property type="match status" value="2"/>
</dbReference>
<sequence>MKYSVIDVSSSSISMVVAANGGTNEVVFKERAALSLTHYLEGDKLSARGMEKLAALLDHMKAVACAEGAQRCYVISTAALRHVANSEQIAAFVHEKTGLTINFIDEPTEAYCDYIANLSYRSYDRAVLIDLGGKSIEICDLSKSEKAEMFGFEFGLVDLNRKFVGNIYPTEDEVKSIRKYLKKKFDAASLPEEGTFATAVLVGASAMAIYDIYADFAKADRTGARIIEYKKYKKLVKRLLEGADRSSLVLKNAPEKVYVIGAAAVALKVLFKRFGVETIVVSESGVKEGYLRLVLDGREEGDYALLTPPASSEREAAAPEDVMLVAEPKPDDAPAAPEPPASEPADAPQSPAPEKSSAPASRRRGRPKKTPEQAAQPKPAAKKPAAKKPAAKKPAAEKPAVKKAEPAQAAKSEESSAPKRRGRPKKNAE</sequence>
<gene>
    <name evidence="4" type="ORF">H9812_03905</name>
</gene>
<comment type="similarity">
    <text evidence="1">Belongs to the GppA/Ppx family.</text>
</comment>
<feature type="compositionally biased region" description="Low complexity" evidence="2">
    <location>
        <begin position="343"/>
        <end position="360"/>
    </location>
</feature>
<evidence type="ECO:0000259" key="3">
    <source>
        <dbReference type="Pfam" id="PF02541"/>
    </source>
</evidence>
<dbReference type="GO" id="GO:0003677">
    <property type="term" value="F:DNA binding"/>
    <property type="evidence" value="ECO:0007669"/>
    <property type="project" value="InterPro"/>
</dbReference>
<evidence type="ECO:0000256" key="1">
    <source>
        <dbReference type="ARBA" id="ARBA00007125"/>
    </source>
</evidence>
<protein>
    <recommendedName>
        <fullName evidence="3">Ppx/GppA phosphatase N-terminal domain-containing protein</fullName>
    </recommendedName>
</protein>
<dbReference type="PANTHER" id="PTHR30005">
    <property type="entry name" value="EXOPOLYPHOSPHATASE"/>
    <property type="match status" value="1"/>
</dbReference>
<dbReference type="GO" id="GO:0000785">
    <property type="term" value="C:chromatin"/>
    <property type="evidence" value="ECO:0007669"/>
    <property type="project" value="InterPro"/>
</dbReference>
<dbReference type="PANTHER" id="PTHR30005:SF0">
    <property type="entry name" value="RETROGRADE REGULATION PROTEIN 2"/>
    <property type="match status" value="1"/>
</dbReference>
<comment type="caution">
    <text evidence="4">The sequence shown here is derived from an EMBL/GenBank/DDBJ whole genome shotgun (WGS) entry which is preliminary data.</text>
</comment>
<dbReference type="InterPro" id="IPR050273">
    <property type="entry name" value="GppA/Ppx_hydrolase"/>
</dbReference>
<feature type="compositionally biased region" description="Basic and acidic residues" evidence="2">
    <location>
        <begin position="394"/>
        <end position="417"/>
    </location>
</feature>
<feature type="compositionally biased region" description="Basic residues" evidence="2">
    <location>
        <begin position="380"/>
        <end position="391"/>
    </location>
</feature>
<feature type="domain" description="Ppx/GppA phosphatase N-terminal" evidence="3">
    <location>
        <begin position="16"/>
        <end position="291"/>
    </location>
</feature>
<name>A0A9D2IW33_9FIRM</name>
<reference evidence="4" key="2">
    <citation type="submission" date="2021-04" db="EMBL/GenBank/DDBJ databases">
        <authorList>
            <person name="Gilroy R."/>
        </authorList>
    </citation>
    <scope>NUCLEOTIDE SEQUENCE</scope>
    <source>
        <strain evidence="4">CHK33-5263</strain>
    </source>
</reference>